<dbReference type="RefSeq" id="XP_001458558.1">
    <property type="nucleotide sequence ID" value="XM_001458521.1"/>
</dbReference>
<feature type="compositionally biased region" description="Basic and acidic residues" evidence="1">
    <location>
        <begin position="352"/>
        <end position="365"/>
    </location>
</feature>
<dbReference type="HOGENOM" id="CLU_554888_0_0_1"/>
<dbReference type="OrthoDB" id="308036at2759"/>
<accession>A0E794</accession>
<evidence type="ECO:0000256" key="1">
    <source>
        <dbReference type="SAM" id="MobiDB-lite"/>
    </source>
</evidence>
<feature type="region of interest" description="Disordered" evidence="1">
    <location>
        <begin position="1"/>
        <end position="59"/>
    </location>
</feature>
<dbReference type="STRING" id="5888.A0E794"/>
<feature type="compositionally biased region" description="Basic and acidic residues" evidence="1">
    <location>
        <begin position="92"/>
        <end position="102"/>
    </location>
</feature>
<feature type="compositionally biased region" description="Basic and acidic residues" evidence="1">
    <location>
        <begin position="28"/>
        <end position="48"/>
    </location>
</feature>
<keyword evidence="3" id="KW-1185">Reference proteome</keyword>
<feature type="compositionally biased region" description="Basic and acidic residues" evidence="1">
    <location>
        <begin position="401"/>
        <end position="432"/>
    </location>
</feature>
<evidence type="ECO:0000313" key="3">
    <source>
        <dbReference type="Proteomes" id="UP000000600"/>
    </source>
</evidence>
<gene>
    <name evidence="2" type="ORF">GSPATT00023889001</name>
</gene>
<organism evidence="2 3">
    <name type="scientific">Paramecium tetraurelia</name>
    <dbReference type="NCBI Taxonomy" id="5888"/>
    <lineage>
        <taxon>Eukaryota</taxon>
        <taxon>Sar</taxon>
        <taxon>Alveolata</taxon>
        <taxon>Ciliophora</taxon>
        <taxon>Intramacronucleata</taxon>
        <taxon>Oligohymenophorea</taxon>
        <taxon>Peniculida</taxon>
        <taxon>Parameciidae</taxon>
        <taxon>Paramecium</taxon>
    </lineage>
</organism>
<sequence>MRQQSPNLKQSRASSAQQNNSVAVSQIEKSKIEKQQVVSKHDKMKSYAKEQQNVSKKHETMIEPTKLIEQNVKLKEQLQELIVHLDNIVKNQKEKQKEEKQKKFAKPLEPADKKSVLNQQEKQINDNIAQIRLLSKQLEQTYDINKIKEKEDKKRYLENEYFKLYKEYESQQKIDQKQNEGLKQMDLKEQQQIISSIKKELQDEQKTSRALIEEINRIEKDVQKLHNERVTKLKQISDLQQKIAQKKRNKQADEEVDDNKLKQLEDEIIELQKKKDESMKNYSEKYKKLESDRNQVKNEVEQKRNLLIKLERDTKINRVFIHEANRYLRLNEKSSQRSSKPVFSAPRKPTTPRKETPSPKSDKGSIRKIPSQNKVEIIKEEQFEETVLNLDVQQQNQRQPRSREQTDKTMHQEKDIQKEQSSKSTEQKEVKQENTQIEKTIEQPIEQQPTLHTNNEEETKSVIDQNDNSTQQNLQIQQPNIYRKPMMMVKKK</sequence>
<feature type="region of interest" description="Disordered" evidence="1">
    <location>
        <begin position="92"/>
        <end position="112"/>
    </location>
</feature>
<evidence type="ECO:0008006" key="4">
    <source>
        <dbReference type="Google" id="ProtNLM"/>
    </source>
</evidence>
<dbReference type="GeneID" id="5044343"/>
<dbReference type="EMBL" id="CT868661">
    <property type="protein sequence ID" value="CAK91161.1"/>
    <property type="molecule type" value="Genomic_DNA"/>
</dbReference>
<feature type="region of interest" description="Disordered" evidence="1">
    <location>
        <begin position="389"/>
        <end position="492"/>
    </location>
</feature>
<dbReference type="Proteomes" id="UP000000600">
    <property type="component" value="Unassembled WGS sequence"/>
</dbReference>
<proteinExistence type="predicted"/>
<dbReference type="KEGG" id="ptm:GSPATT00023889001"/>
<name>A0E794_PARTE</name>
<feature type="compositionally biased region" description="Polar residues" evidence="1">
    <location>
        <begin position="462"/>
        <end position="480"/>
    </location>
</feature>
<feature type="region of interest" description="Disordered" evidence="1">
    <location>
        <begin position="332"/>
        <end position="373"/>
    </location>
</feature>
<reference evidence="2 3" key="1">
    <citation type="journal article" date="2006" name="Nature">
        <title>Global trends of whole-genome duplications revealed by the ciliate Paramecium tetraurelia.</title>
        <authorList>
            <consortium name="Genoscope"/>
            <person name="Aury J.-M."/>
            <person name="Jaillon O."/>
            <person name="Duret L."/>
            <person name="Noel B."/>
            <person name="Jubin C."/>
            <person name="Porcel B.M."/>
            <person name="Segurens B."/>
            <person name="Daubin V."/>
            <person name="Anthouard V."/>
            <person name="Aiach N."/>
            <person name="Arnaiz O."/>
            <person name="Billaut A."/>
            <person name="Beisson J."/>
            <person name="Blanc I."/>
            <person name="Bouhouche K."/>
            <person name="Camara F."/>
            <person name="Duharcourt S."/>
            <person name="Guigo R."/>
            <person name="Gogendeau D."/>
            <person name="Katinka M."/>
            <person name="Keller A.-M."/>
            <person name="Kissmehl R."/>
            <person name="Klotz C."/>
            <person name="Koll F."/>
            <person name="Le Moue A."/>
            <person name="Lepere C."/>
            <person name="Malinsky S."/>
            <person name="Nowacki M."/>
            <person name="Nowak J.K."/>
            <person name="Plattner H."/>
            <person name="Poulain J."/>
            <person name="Ruiz F."/>
            <person name="Serrano V."/>
            <person name="Zagulski M."/>
            <person name="Dessen P."/>
            <person name="Betermier M."/>
            <person name="Weissenbach J."/>
            <person name="Scarpelli C."/>
            <person name="Schachter V."/>
            <person name="Sperling L."/>
            <person name="Meyer E."/>
            <person name="Cohen J."/>
            <person name="Wincker P."/>
        </authorList>
    </citation>
    <scope>NUCLEOTIDE SEQUENCE [LARGE SCALE GENOMIC DNA]</scope>
    <source>
        <strain evidence="2 3">Stock d4-2</strain>
    </source>
</reference>
<dbReference type="AlphaFoldDB" id="A0E794"/>
<feature type="compositionally biased region" description="Low complexity" evidence="1">
    <location>
        <begin position="10"/>
        <end position="26"/>
    </location>
</feature>
<dbReference type="eggNOG" id="ENOG502SWX8">
    <property type="taxonomic scope" value="Eukaryota"/>
</dbReference>
<evidence type="ECO:0000313" key="2">
    <source>
        <dbReference type="EMBL" id="CAK91161.1"/>
    </source>
</evidence>
<dbReference type="InParanoid" id="A0E794"/>
<dbReference type="OMA" id="VFIHEAN"/>
<protein>
    <recommendedName>
        <fullName evidence="4">Lebercilin domain-containing protein</fullName>
    </recommendedName>
</protein>